<gene>
    <name evidence="1" type="ORF">IFM46972_07113</name>
</gene>
<dbReference type="Proteomes" id="UP000465221">
    <property type="component" value="Unassembled WGS sequence"/>
</dbReference>
<evidence type="ECO:0000313" key="1">
    <source>
        <dbReference type="EMBL" id="GFF43162.1"/>
    </source>
</evidence>
<evidence type="ECO:0000313" key="2">
    <source>
        <dbReference type="Proteomes" id="UP000465221"/>
    </source>
</evidence>
<organism evidence="1 2">
    <name type="scientific">Aspergillus udagawae</name>
    <dbReference type="NCBI Taxonomy" id="91492"/>
    <lineage>
        <taxon>Eukaryota</taxon>
        <taxon>Fungi</taxon>
        <taxon>Dikarya</taxon>
        <taxon>Ascomycota</taxon>
        <taxon>Pezizomycotina</taxon>
        <taxon>Eurotiomycetes</taxon>
        <taxon>Eurotiomycetidae</taxon>
        <taxon>Eurotiales</taxon>
        <taxon>Aspergillaceae</taxon>
        <taxon>Aspergillus</taxon>
        <taxon>Aspergillus subgen. Fumigati</taxon>
    </lineage>
</organism>
<protein>
    <submittedName>
        <fullName evidence="1">Calcium/calmodulin dependent protein kinase, putative</fullName>
    </submittedName>
</protein>
<sequence length="158" mass="17617">MLLNFLNVDVSKVCLLAMTVGEALRGTSKMKLISRQTYFHLGSGSSASALFLGVSSSVLTMISNTVKLKKHCLLLFAFYWEFDCFLKHLVNEGTSQHVLRMLLNGTAEEHICIQLSSESAAVVDLACRGLIQRHTNSDPTKWVVDCHELERPSLKTSW</sequence>
<dbReference type="GO" id="GO:0016301">
    <property type="term" value="F:kinase activity"/>
    <property type="evidence" value="ECO:0007669"/>
    <property type="project" value="UniProtKB-KW"/>
</dbReference>
<dbReference type="AlphaFoldDB" id="A0A8H3P0S9"/>
<name>A0A8H3P0S9_9EURO</name>
<reference evidence="1 2" key="1">
    <citation type="submission" date="2020-01" db="EMBL/GenBank/DDBJ databases">
        <title>Draft genome sequence of Aspergillus udagawae IFM 46972.</title>
        <authorList>
            <person name="Takahashi H."/>
            <person name="Yaguchi T."/>
        </authorList>
    </citation>
    <scope>NUCLEOTIDE SEQUENCE [LARGE SCALE GENOMIC DNA]</scope>
    <source>
        <strain evidence="1 2">IFM 46972</strain>
    </source>
</reference>
<keyword evidence="1" id="KW-0418">Kinase</keyword>
<proteinExistence type="predicted"/>
<keyword evidence="1" id="KW-0808">Transferase</keyword>
<dbReference type="EMBL" id="BLKC01000052">
    <property type="protein sequence ID" value="GFF43162.1"/>
    <property type="molecule type" value="Genomic_DNA"/>
</dbReference>
<accession>A0A8H3P0S9</accession>
<comment type="caution">
    <text evidence="1">The sequence shown here is derived from an EMBL/GenBank/DDBJ whole genome shotgun (WGS) entry which is preliminary data.</text>
</comment>